<dbReference type="Proteomes" id="UP000050794">
    <property type="component" value="Unassembled WGS sequence"/>
</dbReference>
<dbReference type="InterPro" id="IPR036612">
    <property type="entry name" value="KH_dom_type_1_sf"/>
</dbReference>
<dbReference type="InterPro" id="IPR004088">
    <property type="entry name" value="KH_dom_type_1"/>
</dbReference>
<dbReference type="GO" id="GO:0003723">
    <property type="term" value="F:RNA binding"/>
    <property type="evidence" value="ECO:0007669"/>
    <property type="project" value="InterPro"/>
</dbReference>
<organism evidence="4 5">
    <name type="scientific">Toxocara canis</name>
    <name type="common">Canine roundworm</name>
    <dbReference type="NCBI Taxonomy" id="6265"/>
    <lineage>
        <taxon>Eukaryota</taxon>
        <taxon>Metazoa</taxon>
        <taxon>Ecdysozoa</taxon>
        <taxon>Nematoda</taxon>
        <taxon>Chromadorea</taxon>
        <taxon>Rhabditida</taxon>
        <taxon>Spirurina</taxon>
        <taxon>Ascaridomorpha</taxon>
        <taxon>Ascaridoidea</taxon>
        <taxon>Toxocaridae</taxon>
        <taxon>Toxocara</taxon>
    </lineage>
</organism>
<gene>
    <name evidence="3" type="ORF">TCNE_LOCUS14207</name>
</gene>
<keyword evidence="1" id="KW-0812">Transmembrane</keyword>
<proteinExistence type="predicted"/>
<dbReference type="Pfam" id="PF00013">
    <property type="entry name" value="KH_1"/>
    <property type="match status" value="1"/>
</dbReference>
<dbReference type="AlphaFoldDB" id="A0A183V0D7"/>
<dbReference type="SUPFAM" id="SSF54791">
    <property type="entry name" value="Eukaryotic type KH-domain (KH-domain type I)"/>
    <property type="match status" value="1"/>
</dbReference>
<evidence type="ECO:0000313" key="5">
    <source>
        <dbReference type="WBParaSite" id="TCNE_0001420701-mRNA-1"/>
    </source>
</evidence>
<dbReference type="WBParaSite" id="TCNE_0001420701-mRNA-1">
    <property type="protein sequence ID" value="TCNE_0001420701-mRNA-1"/>
    <property type="gene ID" value="TCNE_0001420701"/>
</dbReference>
<evidence type="ECO:0000259" key="2">
    <source>
        <dbReference type="SMART" id="SM00322"/>
    </source>
</evidence>
<dbReference type="Gene3D" id="3.30.1370.10">
    <property type="entry name" value="K Homology domain, type 1"/>
    <property type="match status" value="1"/>
</dbReference>
<keyword evidence="1" id="KW-0472">Membrane</keyword>
<dbReference type="InterPro" id="IPR004087">
    <property type="entry name" value="KH_dom"/>
</dbReference>
<name>A0A183V0D7_TOXCA</name>
<reference evidence="3 4" key="2">
    <citation type="submission" date="2018-11" db="EMBL/GenBank/DDBJ databases">
        <authorList>
            <consortium name="Pathogen Informatics"/>
        </authorList>
    </citation>
    <scope>NUCLEOTIDE SEQUENCE [LARGE SCALE GENOMIC DNA]</scope>
</reference>
<accession>A0A183V0D7</accession>
<keyword evidence="1" id="KW-1133">Transmembrane helix</keyword>
<reference evidence="5" key="1">
    <citation type="submission" date="2016-06" db="UniProtKB">
        <authorList>
            <consortium name="WormBaseParasite"/>
        </authorList>
    </citation>
    <scope>IDENTIFICATION</scope>
</reference>
<dbReference type="EMBL" id="UYWY01022124">
    <property type="protein sequence ID" value="VDM45528.1"/>
    <property type="molecule type" value="Genomic_DNA"/>
</dbReference>
<dbReference type="SMART" id="SM00322">
    <property type="entry name" value="KH"/>
    <property type="match status" value="1"/>
</dbReference>
<sequence length="429" mass="48268">MNSTDAMAAMRRSFRIDSTGTYFLNFLTGAAAGVPCGLRLSLSTYNCRSLSGADRLNYLMEEKKKICCDVLGISQTCRAASLTAQYKDGNNETVDLLKSLEEEHNVKFRYEENSVAVDAVRERQFDIVCQQLYRAWRLKDFVWSCKVAENVEACDYRIFFDLSPQAEDVIKASGPELLRENGLTDFMIDRKGILCAYVKGDSVQRICNMFMSVLQRYSSNGDFGNKGPHLLTLWFPEELGDEAIKNAEIKHIERVTRTIIRIRLADKLQNNFIPVEILARNFVVASADVSRLTGADGITKNWIETDTGCSIMVRKELDNDKGCTVELRGESVADCEMARMHIENIMERKLVLANLSNPSTPRKISSSPLKPSMACSVDSLNRRNPKLFDCKGKNSEHATGKNKGRWKPVKSLPLIPASKPCFFKGVKHE</sequence>
<evidence type="ECO:0000256" key="1">
    <source>
        <dbReference type="SAM" id="Phobius"/>
    </source>
</evidence>
<feature type="domain" description="K Homology" evidence="2">
    <location>
        <begin position="276"/>
        <end position="347"/>
    </location>
</feature>
<feature type="transmembrane region" description="Helical" evidence="1">
    <location>
        <begin position="21"/>
        <end position="42"/>
    </location>
</feature>
<keyword evidence="4" id="KW-1185">Reference proteome</keyword>
<evidence type="ECO:0000313" key="3">
    <source>
        <dbReference type="EMBL" id="VDM45528.1"/>
    </source>
</evidence>
<dbReference type="CDD" id="cd00105">
    <property type="entry name" value="KH-I"/>
    <property type="match status" value="1"/>
</dbReference>
<evidence type="ECO:0000313" key="4">
    <source>
        <dbReference type="Proteomes" id="UP000050794"/>
    </source>
</evidence>
<protein>
    <submittedName>
        <fullName evidence="5">KH domain-containing protein</fullName>
    </submittedName>
</protein>